<evidence type="ECO:0000256" key="8">
    <source>
        <dbReference type="ARBA" id="ARBA00023136"/>
    </source>
</evidence>
<dbReference type="GO" id="GO:0016020">
    <property type="term" value="C:membrane"/>
    <property type="evidence" value="ECO:0007669"/>
    <property type="project" value="UniProtKB-SubCell"/>
</dbReference>
<dbReference type="Gene3D" id="1.10.287.70">
    <property type="match status" value="1"/>
</dbReference>
<keyword evidence="5 12" id="KW-0812">Transmembrane</keyword>
<evidence type="ECO:0000259" key="13">
    <source>
        <dbReference type="PROSITE" id="PS50042"/>
    </source>
</evidence>
<evidence type="ECO:0000256" key="1">
    <source>
        <dbReference type="ARBA" id="ARBA00004141"/>
    </source>
</evidence>
<keyword evidence="8 12" id="KW-0472">Membrane</keyword>
<evidence type="ECO:0000313" key="14">
    <source>
        <dbReference type="EMBL" id="KAH7302346.1"/>
    </source>
</evidence>
<dbReference type="FunFam" id="2.60.120.10:FF:000024">
    <property type="entry name" value="Cyclic nucleotide-gated ion channel 1"/>
    <property type="match status" value="1"/>
</dbReference>
<feature type="transmembrane region" description="Helical" evidence="12">
    <location>
        <begin position="91"/>
        <end position="111"/>
    </location>
</feature>
<dbReference type="InterPro" id="IPR018490">
    <property type="entry name" value="cNMP-bd_dom_sf"/>
</dbReference>
<dbReference type="Gene3D" id="1.10.287.630">
    <property type="entry name" value="Helix hairpin bin"/>
    <property type="match status" value="1"/>
</dbReference>
<dbReference type="Gene3D" id="2.60.120.10">
    <property type="entry name" value="Jelly Rolls"/>
    <property type="match status" value="1"/>
</dbReference>
<dbReference type="OrthoDB" id="421226at2759"/>
<keyword evidence="15" id="KW-1185">Reference proteome</keyword>
<feature type="transmembrane region" description="Helical" evidence="12">
    <location>
        <begin position="249"/>
        <end position="271"/>
    </location>
</feature>
<organism evidence="14 15">
    <name type="scientific">Ceratopteris richardii</name>
    <name type="common">Triangle waterfern</name>
    <dbReference type="NCBI Taxonomy" id="49495"/>
    <lineage>
        <taxon>Eukaryota</taxon>
        <taxon>Viridiplantae</taxon>
        <taxon>Streptophyta</taxon>
        <taxon>Embryophyta</taxon>
        <taxon>Tracheophyta</taxon>
        <taxon>Polypodiopsida</taxon>
        <taxon>Polypodiidae</taxon>
        <taxon>Polypodiales</taxon>
        <taxon>Pteridineae</taxon>
        <taxon>Pteridaceae</taxon>
        <taxon>Parkerioideae</taxon>
        <taxon>Ceratopteris</taxon>
    </lineage>
</organism>
<proteinExistence type="inferred from homology"/>
<keyword evidence="9" id="KW-1071">Ligand-gated ion channel</keyword>
<evidence type="ECO:0000256" key="6">
    <source>
        <dbReference type="ARBA" id="ARBA00022989"/>
    </source>
</evidence>
<dbReference type="CDD" id="cd00038">
    <property type="entry name" value="CAP_ED"/>
    <property type="match status" value="1"/>
</dbReference>
<dbReference type="InterPro" id="IPR014710">
    <property type="entry name" value="RmlC-like_jellyroll"/>
</dbReference>
<feature type="transmembrane region" description="Helical" evidence="12">
    <location>
        <begin position="123"/>
        <end position="144"/>
    </location>
</feature>
<keyword evidence="10" id="KW-0407">Ion channel</keyword>
<evidence type="ECO:0000256" key="5">
    <source>
        <dbReference type="ARBA" id="ARBA00022692"/>
    </source>
</evidence>
<dbReference type="SUPFAM" id="SSF81324">
    <property type="entry name" value="Voltage-gated potassium channels"/>
    <property type="match status" value="1"/>
</dbReference>
<evidence type="ECO:0000256" key="3">
    <source>
        <dbReference type="ARBA" id="ARBA00010486"/>
    </source>
</evidence>
<dbReference type="Proteomes" id="UP000825935">
    <property type="component" value="Chromosome 23"/>
</dbReference>
<comment type="subcellular location">
    <subcellularLocation>
        <location evidence="2">Endomembrane system</location>
    </subcellularLocation>
    <subcellularLocation>
        <location evidence="1">Membrane</location>
        <topology evidence="1">Multi-pass membrane protein</topology>
    </subcellularLocation>
</comment>
<evidence type="ECO:0000256" key="12">
    <source>
        <dbReference type="SAM" id="Phobius"/>
    </source>
</evidence>
<comment type="similarity">
    <text evidence="3">Belongs to the cyclic nucleotide-gated cation channel (TC 1.A.1.5) family.</text>
</comment>
<dbReference type="SUPFAM" id="SSF51206">
    <property type="entry name" value="cAMP-binding domain-like"/>
    <property type="match status" value="1"/>
</dbReference>
<dbReference type="PROSITE" id="PS50042">
    <property type="entry name" value="CNMP_BINDING_3"/>
    <property type="match status" value="1"/>
</dbReference>
<sequence length="716" mass="82644">MGQRNKKTVRFNDDFQRDHGRPAFYMQQYNTLSSERAYSLSDSVKRGSRGLKKLGKALRTGVSKAFQEDHEVSNKTVLDPNSNFVQQWNKIFLVSCVVALFLDPLFFFLPALGDHCIRLQRPLMVAVTVLRTIVDVFYLFHMALQFRTAYVEPYSRVFGLGVLVSDSKLIAKRYLLRDFWLDLLAVLPIPQVVIWIIVPNSAGPRIYQTKNALRFIVFLQYIPRLYLIFPLMSQIVKSTGLVAETAWAGAAYNLVLYMLASHFIGACWYLLAIERIDTCWRHQCRAERNECKYDYLYCGATNNNAARDTWLNSTNVFNNCVYNSPVFDFGIYEDAFSKGIVIANFVRKYLFCLWYGLLQLSSLGQNLQTSTFPGEIFFAIFIAIFGLVLFALLIGNMQTYLQSVGVRLEEWRVKQSDTEEWMHHRQLPPELRERVRRYNQYKWVATRGVDEEGLIQSLPPDLRRDIKRHLCLDLVKQVGLFREMDERLLDAICERLKPVLCIKDTVIMREGDPVCEMFFIIRGTLDSQTTNGGRTGFFNQLKLEPGHFCGEELLTWVLSHKPGAQLPTSTRTVLAVGEVEAFALTAEDLQFVANQFRRLHSKKIQQTLRFYSPSWQTWAAGFIQAAWKRYKRRKHLAELYSNEQTSLLNRMENMNEESNIGFGTTILASRFAKNAMRGVHKLRESETDTSMDEGFLKVPKPEEPDFGLDAEAHDQT</sequence>
<evidence type="ECO:0000256" key="7">
    <source>
        <dbReference type="ARBA" id="ARBA00023065"/>
    </source>
</evidence>
<dbReference type="OMA" id="FHMALQF"/>
<dbReference type="GO" id="GO:0012505">
    <property type="term" value="C:endomembrane system"/>
    <property type="evidence" value="ECO:0007669"/>
    <property type="project" value="UniProtKB-SubCell"/>
</dbReference>
<evidence type="ECO:0000256" key="10">
    <source>
        <dbReference type="ARBA" id="ARBA00023303"/>
    </source>
</evidence>
<dbReference type="Pfam" id="PF00520">
    <property type="entry name" value="Ion_trans"/>
    <property type="match status" value="1"/>
</dbReference>
<accession>A0A8T2S0T4</accession>
<dbReference type="PRINTS" id="PR01463">
    <property type="entry name" value="EAGCHANLFMLY"/>
</dbReference>
<evidence type="ECO:0000256" key="9">
    <source>
        <dbReference type="ARBA" id="ARBA00023286"/>
    </source>
</evidence>
<reference evidence="14 15" key="1">
    <citation type="submission" date="2021-08" db="EMBL/GenBank/DDBJ databases">
        <title>WGS assembly of Ceratopteris richardii.</title>
        <authorList>
            <person name="Marchant D.B."/>
            <person name="Chen G."/>
            <person name="Jenkins J."/>
            <person name="Shu S."/>
            <person name="Leebens-Mack J."/>
            <person name="Grimwood J."/>
            <person name="Schmutz J."/>
            <person name="Soltis P."/>
            <person name="Soltis D."/>
            <person name="Chen Z.-H."/>
        </authorList>
    </citation>
    <scope>NUCLEOTIDE SEQUENCE [LARGE SCALE GENOMIC DNA]</scope>
    <source>
        <strain evidence="14">Whitten #5841</strain>
        <tissue evidence="14">Leaf</tissue>
    </source>
</reference>
<evidence type="ECO:0000256" key="4">
    <source>
        <dbReference type="ARBA" id="ARBA00022448"/>
    </source>
</evidence>
<gene>
    <name evidence="14" type="ORF">KP509_23G068600</name>
</gene>
<keyword evidence="6 12" id="KW-1133">Transmembrane helix</keyword>
<dbReference type="InterPro" id="IPR003938">
    <property type="entry name" value="K_chnl_volt-dep_EAG/ELK/ERG"/>
</dbReference>
<feature type="domain" description="Cyclic nucleotide-binding" evidence="13">
    <location>
        <begin position="480"/>
        <end position="610"/>
    </location>
</feature>
<feature type="transmembrane region" description="Helical" evidence="12">
    <location>
        <begin position="376"/>
        <end position="394"/>
    </location>
</feature>
<keyword evidence="7" id="KW-0406">Ion transport</keyword>
<evidence type="ECO:0000256" key="11">
    <source>
        <dbReference type="SAM" id="MobiDB-lite"/>
    </source>
</evidence>
<protein>
    <recommendedName>
        <fullName evidence="13">Cyclic nucleotide-binding domain-containing protein</fullName>
    </recommendedName>
</protein>
<dbReference type="SMART" id="SM00100">
    <property type="entry name" value="cNMP"/>
    <property type="match status" value="1"/>
</dbReference>
<comment type="caution">
    <text evidence="14">The sequence shown here is derived from an EMBL/GenBank/DDBJ whole genome shotgun (WGS) entry which is preliminary data.</text>
</comment>
<name>A0A8T2S0T4_CERRI</name>
<dbReference type="GO" id="GO:0005249">
    <property type="term" value="F:voltage-gated potassium channel activity"/>
    <property type="evidence" value="ECO:0007669"/>
    <property type="project" value="InterPro"/>
</dbReference>
<dbReference type="PANTHER" id="PTHR45651">
    <property type="entry name" value="CYCLIC NUCLEOTIDE-GATED ION CHANNEL 15-RELATED-RELATED"/>
    <property type="match status" value="1"/>
</dbReference>
<feature type="region of interest" description="Disordered" evidence="11">
    <location>
        <begin position="682"/>
        <end position="716"/>
    </location>
</feature>
<dbReference type="InterPro" id="IPR005821">
    <property type="entry name" value="Ion_trans_dom"/>
</dbReference>
<keyword evidence="4" id="KW-0813">Transport</keyword>
<dbReference type="AlphaFoldDB" id="A0A8T2S0T4"/>
<evidence type="ECO:0000256" key="2">
    <source>
        <dbReference type="ARBA" id="ARBA00004308"/>
    </source>
</evidence>
<feature type="transmembrane region" description="Helical" evidence="12">
    <location>
        <begin position="211"/>
        <end position="229"/>
    </location>
</feature>
<dbReference type="EMBL" id="CM035428">
    <property type="protein sequence ID" value="KAH7302346.1"/>
    <property type="molecule type" value="Genomic_DNA"/>
</dbReference>
<dbReference type="FunFam" id="1.10.287.630:FF:000003">
    <property type="entry name" value="Cyclic nucleotide-gated ion channel 1"/>
    <property type="match status" value="1"/>
</dbReference>
<evidence type="ECO:0000313" key="15">
    <source>
        <dbReference type="Proteomes" id="UP000825935"/>
    </source>
</evidence>
<dbReference type="PANTHER" id="PTHR45651:SF9">
    <property type="entry name" value="CYCLIC NUCLEOTIDE-GATED ION CHANNEL 14-RELATED"/>
    <property type="match status" value="1"/>
</dbReference>
<dbReference type="InterPro" id="IPR000595">
    <property type="entry name" value="cNMP-bd_dom"/>
</dbReference>